<feature type="domain" description="Fe/B12 periplasmic-binding" evidence="1">
    <location>
        <begin position="1"/>
        <end position="249"/>
    </location>
</feature>
<gene>
    <name evidence="2" type="ORF">DFR50_112114</name>
</gene>
<dbReference type="Gene3D" id="3.40.50.1980">
    <property type="entry name" value="Nitrogenase molybdenum iron protein domain"/>
    <property type="match status" value="2"/>
</dbReference>
<accession>A0A366FEQ7</accession>
<dbReference type="Proteomes" id="UP000253529">
    <property type="component" value="Unassembled WGS sequence"/>
</dbReference>
<organism evidence="2 3">
    <name type="scientific">Roseiarcus fermentans</name>
    <dbReference type="NCBI Taxonomy" id="1473586"/>
    <lineage>
        <taxon>Bacteria</taxon>
        <taxon>Pseudomonadati</taxon>
        <taxon>Pseudomonadota</taxon>
        <taxon>Alphaproteobacteria</taxon>
        <taxon>Hyphomicrobiales</taxon>
        <taxon>Roseiarcaceae</taxon>
        <taxon>Roseiarcus</taxon>
    </lineage>
</organism>
<dbReference type="AlphaFoldDB" id="A0A366FEQ7"/>
<dbReference type="SUPFAM" id="SSF53807">
    <property type="entry name" value="Helical backbone' metal receptor"/>
    <property type="match status" value="1"/>
</dbReference>
<sequence length="250" mass="26674">MCTDELLLRLVDRDRIASVTWLSQDPGNANMAEAAAGIPANHGLAEEVAAFHPDLVLAGTFTSRTTKELLRKLGFRVVEFGVPTTLEGVRQQIRNVASAVGEPAKGDAIVADMDARLDRLASEAHRPPLNAIVLRPNGYTVGKASLVNELMERAGLLNLAEKLGFASYLQIPLEAVALQKADVLILDADASGPPSLATEALRHPVVRELGERLRLVSVPSRLWTCAGPSVVDAVERLIDGTRAPVAEASP</sequence>
<keyword evidence="3" id="KW-1185">Reference proteome</keyword>
<reference evidence="2 3" key="1">
    <citation type="submission" date="2018-06" db="EMBL/GenBank/DDBJ databases">
        <title>Genomic Encyclopedia of Type Strains, Phase IV (KMG-IV): sequencing the most valuable type-strain genomes for metagenomic binning, comparative biology and taxonomic classification.</title>
        <authorList>
            <person name="Goeker M."/>
        </authorList>
    </citation>
    <scope>NUCLEOTIDE SEQUENCE [LARGE SCALE GENOMIC DNA]</scope>
    <source>
        <strain evidence="2 3">DSM 24875</strain>
    </source>
</reference>
<dbReference type="GO" id="GO:0071281">
    <property type="term" value="P:cellular response to iron ion"/>
    <property type="evidence" value="ECO:0007669"/>
    <property type="project" value="TreeGrafter"/>
</dbReference>
<dbReference type="Pfam" id="PF01497">
    <property type="entry name" value="Peripla_BP_2"/>
    <property type="match status" value="1"/>
</dbReference>
<dbReference type="InterPro" id="IPR050902">
    <property type="entry name" value="ABC_Transporter_SBP"/>
</dbReference>
<proteinExistence type="predicted"/>
<dbReference type="EMBL" id="QNRK01000012">
    <property type="protein sequence ID" value="RBP13144.1"/>
    <property type="molecule type" value="Genomic_DNA"/>
</dbReference>
<evidence type="ECO:0000313" key="3">
    <source>
        <dbReference type="Proteomes" id="UP000253529"/>
    </source>
</evidence>
<protein>
    <submittedName>
        <fullName evidence="2">Iron complex transport system substrate-binding protein</fullName>
    </submittedName>
</protein>
<dbReference type="PROSITE" id="PS50983">
    <property type="entry name" value="FE_B12_PBP"/>
    <property type="match status" value="1"/>
</dbReference>
<dbReference type="PANTHER" id="PTHR30535:SF34">
    <property type="entry name" value="MOLYBDATE-BINDING PROTEIN MOLA"/>
    <property type="match status" value="1"/>
</dbReference>
<comment type="caution">
    <text evidence="2">The sequence shown here is derived from an EMBL/GenBank/DDBJ whole genome shotgun (WGS) entry which is preliminary data.</text>
</comment>
<evidence type="ECO:0000259" key="1">
    <source>
        <dbReference type="PROSITE" id="PS50983"/>
    </source>
</evidence>
<dbReference type="InterPro" id="IPR002491">
    <property type="entry name" value="ABC_transptr_periplasmic_BD"/>
</dbReference>
<evidence type="ECO:0000313" key="2">
    <source>
        <dbReference type="EMBL" id="RBP13144.1"/>
    </source>
</evidence>
<name>A0A366FEQ7_9HYPH</name>
<dbReference type="PANTHER" id="PTHR30535">
    <property type="entry name" value="VITAMIN B12-BINDING PROTEIN"/>
    <property type="match status" value="1"/>
</dbReference>